<evidence type="ECO:0000313" key="1">
    <source>
        <dbReference type="EMBL" id="KAF2250664.1"/>
    </source>
</evidence>
<dbReference type="OrthoDB" id="3558752at2759"/>
<protein>
    <submittedName>
        <fullName evidence="1">Uncharacterized protein</fullName>
    </submittedName>
</protein>
<proteinExistence type="predicted"/>
<dbReference type="RefSeq" id="XP_033685668.1">
    <property type="nucleotide sequence ID" value="XM_033828588.1"/>
</dbReference>
<accession>A0A6A6IJB1</accession>
<reference evidence="1" key="1">
    <citation type="journal article" date="2020" name="Stud. Mycol.">
        <title>101 Dothideomycetes genomes: a test case for predicting lifestyles and emergence of pathogens.</title>
        <authorList>
            <person name="Haridas S."/>
            <person name="Albert R."/>
            <person name="Binder M."/>
            <person name="Bloem J."/>
            <person name="Labutti K."/>
            <person name="Salamov A."/>
            <person name="Andreopoulos B."/>
            <person name="Baker S."/>
            <person name="Barry K."/>
            <person name="Bills G."/>
            <person name="Bluhm B."/>
            <person name="Cannon C."/>
            <person name="Castanera R."/>
            <person name="Culley D."/>
            <person name="Daum C."/>
            <person name="Ezra D."/>
            <person name="Gonzalez J."/>
            <person name="Henrissat B."/>
            <person name="Kuo A."/>
            <person name="Liang C."/>
            <person name="Lipzen A."/>
            <person name="Lutzoni F."/>
            <person name="Magnuson J."/>
            <person name="Mondo S."/>
            <person name="Nolan M."/>
            <person name="Ohm R."/>
            <person name="Pangilinan J."/>
            <person name="Park H.-J."/>
            <person name="Ramirez L."/>
            <person name="Alfaro M."/>
            <person name="Sun H."/>
            <person name="Tritt A."/>
            <person name="Yoshinaga Y."/>
            <person name="Zwiers L.-H."/>
            <person name="Turgeon B."/>
            <person name="Goodwin S."/>
            <person name="Spatafora J."/>
            <person name="Crous P."/>
            <person name="Grigoriev I."/>
        </authorList>
    </citation>
    <scope>NUCLEOTIDE SEQUENCE</scope>
    <source>
        <strain evidence="1">CBS 122368</strain>
    </source>
</reference>
<dbReference type="AlphaFoldDB" id="A0A6A6IJB1"/>
<evidence type="ECO:0000313" key="2">
    <source>
        <dbReference type="Proteomes" id="UP000800094"/>
    </source>
</evidence>
<gene>
    <name evidence="1" type="ORF">BU26DRAFT_517483</name>
</gene>
<sequence>MDGLTAVGLAANIIQFLDFCATLLSEASEVYHSASGLSQEYVELQDVARDLSLLVDGLITPKTNAGPRVSYQGLGPGPDMLSIAHSAKAVATELISVTRGASGC</sequence>
<keyword evidence="2" id="KW-1185">Reference proteome</keyword>
<dbReference type="GeneID" id="54581918"/>
<organism evidence="1 2">
    <name type="scientific">Trematosphaeria pertusa</name>
    <dbReference type="NCBI Taxonomy" id="390896"/>
    <lineage>
        <taxon>Eukaryota</taxon>
        <taxon>Fungi</taxon>
        <taxon>Dikarya</taxon>
        <taxon>Ascomycota</taxon>
        <taxon>Pezizomycotina</taxon>
        <taxon>Dothideomycetes</taxon>
        <taxon>Pleosporomycetidae</taxon>
        <taxon>Pleosporales</taxon>
        <taxon>Massarineae</taxon>
        <taxon>Trematosphaeriaceae</taxon>
        <taxon>Trematosphaeria</taxon>
    </lineage>
</organism>
<dbReference type="Proteomes" id="UP000800094">
    <property type="component" value="Unassembled WGS sequence"/>
</dbReference>
<dbReference type="EMBL" id="ML987193">
    <property type="protein sequence ID" value="KAF2250664.1"/>
    <property type="molecule type" value="Genomic_DNA"/>
</dbReference>
<name>A0A6A6IJB1_9PLEO</name>